<keyword evidence="4" id="KW-1185">Reference proteome</keyword>
<feature type="domain" description="DUF6745" evidence="2">
    <location>
        <begin position="183"/>
        <end position="362"/>
    </location>
</feature>
<dbReference type="EMBL" id="JACJSG010000008">
    <property type="protein sequence ID" value="MBD2500446.1"/>
    <property type="molecule type" value="Genomic_DNA"/>
</dbReference>
<proteinExistence type="predicted"/>
<dbReference type="Pfam" id="PF20530">
    <property type="entry name" value="DUF6745"/>
    <property type="match status" value="1"/>
</dbReference>
<sequence length="365" mass="42670">MINKLTSEKKALIPSYLERWRNIVLSSEPIDRRKAVEIVEYMYSLVGIKTPKVIFCNSPYTTINQMLVDANQEHLQKNITKNVEKIVNDQLEDFAKKTSLYKANLIDIQNLNNEEKINIESLDELEELDAREENNLDLLRMIFSINQSELVWQFWCKKIEPKGISSFDWFSTAATFDFFTSELDCDYDPKVYQFVDQVVRAGVFIFPFEECCFICDRPTKLLFDNENRFHAEGETAIQFADGYSIYSYHGVTLPEKYGKLHPQRWKPQWLLTETNAELRRILIQGIGYARICQELQAVELDSWAEYTLLQIDNPIDVEPVYLLKMTCPSTGFIHVLRVPPQTKSAREAIRWVNWGVDPEDFSRQS</sequence>
<keyword evidence="1" id="KW-0175">Coiled coil</keyword>
<evidence type="ECO:0000313" key="4">
    <source>
        <dbReference type="Proteomes" id="UP000661112"/>
    </source>
</evidence>
<accession>A0ABR8D0H1</accession>
<gene>
    <name evidence="3" type="ORF">H6G83_07400</name>
</gene>
<dbReference type="Proteomes" id="UP000661112">
    <property type="component" value="Unassembled WGS sequence"/>
</dbReference>
<dbReference type="InterPro" id="IPR046633">
    <property type="entry name" value="DUF6745"/>
</dbReference>
<name>A0ABR8D0H1_9NOST</name>
<dbReference type="RefSeq" id="WP_190469238.1">
    <property type="nucleotide sequence ID" value="NZ_JACJSG010000008.1"/>
</dbReference>
<evidence type="ECO:0000256" key="1">
    <source>
        <dbReference type="SAM" id="Coils"/>
    </source>
</evidence>
<comment type="caution">
    <text evidence="3">The sequence shown here is derived from an EMBL/GenBank/DDBJ whole genome shotgun (WGS) entry which is preliminary data.</text>
</comment>
<organism evidence="3 4">
    <name type="scientific">Anabaena azotica FACHB-119</name>
    <dbReference type="NCBI Taxonomy" id="947527"/>
    <lineage>
        <taxon>Bacteria</taxon>
        <taxon>Bacillati</taxon>
        <taxon>Cyanobacteriota</taxon>
        <taxon>Cyanophyceae</taxon>
        <taxon>Nostocales</taxon>
        <taxon>Nostocaceae</taxon>
        <taxon>Anabaena</taxon>
        <taxon>Anabaena azotica</taxon>
    </lineage>
</organism>
<evidence type="ECO:0000259" key="2">
    <source>
        <dbReference type="Pfam" id="PF20530"/>
    </source>
</evidence>
<evidence type="ECO:0000313" key="3">
    <source>
        <dbReference type="EMBL" id="MBD2500446.1"/>
    </source>
</evidence>
<feature type="coiled-coil region" evidence="1">
    <location>
        <begin position="108"/>
        <end position="142"/>
    </location>
</feature>
<protein>
    <recommendedName>
        <fullName evidence="2">DUF6745 domain-containing protein</fullName>
    </recommendedName>
</protein>
<reference evidence="3 4" key="1">
    <citation type="journal article" date="2020" name="ISME J.">
        <title>Comparative genomics reveals insights into cyanobacterial evolution and habitat adaptation.</title>
        <authorList>
            <person name="Chen M.Y."/>
            <person name="Teng W.K."/>
            <person name="Zhao L."/>
            <person name="Hu C.X."/>
            <person name="Zhou Y.K."/>
            <person name="Han B.P."/>
            <person name="Song L.R."/>
            <person name="Shu W.S."/>
        </authorList>
    </citation>
    <scope>NUCLEOTIDE SEQUENCE [LARGE SCALE GENOMIC DNA]</scope>
    <source>
        <strain evidence="3 4">FACHB-119</strain>
    </source>
</reference>